<protein>
    <submittedName>
        <fullName evidence="1">Cupin</fullName>
    </submittedName>
</protein>
<dbReference type="Gene3D" id="2.60.120.10">
    <property type="entry name" value="Jelly Rolls"/>
    <property type="match status" value="1"/>
</dbReference>
<name>A0A6I6NGJ1_9ACTN</name>
<dbReference type="Pfam" id="PF03079">
    <property type="entry name" value="ARD"/>
    <property type="match status" value="1"/>
</dbReference>
<reference evidence="1 2" key="1">
    <citation type="submission" date="2019-12" db="EMBL/GenBank/DDBJ databases">
        <title>Streptomyces sp. strain T44 isolated from rhizosphere soil of Broussonetia papyrifera.</title>
        <authorList>
            <person name="Mo P."/>
        </authorList>
    </citation>
    <scope>NUCLEOTIDE SEQUENCE [LARGE SCALE GENOMIC DNA]</scope>
    <source>
        <strain evidence="1 2">T44</strain>
    </source>
</reference>
<accession>A0A6I6NGJ1</accession>
<dbReference type="EMBL" id="CP047020">
    <property type="protein sequence ID" value="QHA08065.1"/>
    <property type="molecule type" value="Genomic_DNA"/>
</dbReference>
<sequence length="195" mass="21980">MTLLRVTPEADPTRTLLRTRDDRQIAEIPAPLGACFGNREVGRVDRDASDAALVAAYSAEIEAFDSDGRDRRAETVTVRLDETNQEWVEDVQDSRRTYFNEHTHSEDEIWFFADGGACFYIRAEGKVHILVATDGNLLSLPAGTRHWFDMGLRPDFRAVRLYLTSEGFDGEFTADKIADGFPHVEDVVREDARAV</sequence>
<evidence type="ECO:0000313" key="1">
    <source>
        <dbReference type="EMBL" id="QHA08065.1"/>
    </source>
</evidence>
<dbReference type="SUPFAM" id="SSF51182">
    <property type="entry name" value="RmlC-like cupins"/>
    <property type="match status" value="1"/>
</dbReference>
<dbReference type="GO" id="GO:0010309">
    <property type="term" value="F:acireductone dioxygenase [iron(II)-requiring] activity"/>
    <property type="evidence" value="ECO:0007669"/>
    <property type="project" value="InterPro"/>
</dbReference>
<dbReference type="InterPro" id="IPR004313">
    <property type="entry name" value="ARD"/>
</dbReference>
<evidence type="ECO:0000313" key="2">
    <source>
        <dbReference type="Proteomes" id="UP000436138"/>
    </source>
</evidence>
<dbReference type="InterPro" id="IPR011051">
    <property type="entry name" value="RmlC_Cupin_sf"/>
</dbReference>
<dbReference type="InterPro" id="IPR014710">
    <property type="entry name" value="RmlC-like_jellyroll"/>
</dbReference>
<dbReference type="Proteomes" id="UP000436138">
    <property type="component" value="Chromosome"/>
</dbReference>
<dbReference type="KEGG" id="sbro:GQF42_36645"/>
<dbReference type="AlphaFoldDB" id="A0A6I6NGJ1"/>
<organism evidence="1 2">
    <name type="scientific">Streptomyces broussonetiae</name>
    <dbReference type="NCBI Taxonomy" id="2686304"/>
    <lineage>
        <taxon>Bacteria</taxon>
        <taxon>Bacillati</taxon>
        <taxon>Actinomycetota</taxon>
        <taxon>Actinomycetes</taxon>
        <taxon>Kitasatosporales</taxon>
        <taxon>Streptomycetaceae</taxon>
        <taxon>Streptomyces</taxon>
    </lineage>
</organism>
<keyword evidence="2" id="KW-1185">Reference proteome</keyword>
<gene>
    <name evidence="1" type="ORF">GQF42_36645</name>
</gene>
<proteinExistence type="predicted"/>
<dbReference type="RefSeq" id="WP_158927119.1">
    <property type="nucleotide sequence ID" value="NZ_CP047020.1"/>
</dbReference>